<organism evidence="2 3">
    <name type="scientific">Cyclobacterium xiamenense</name>
    <dbReference type="NCBI Taxonomy" id="1297121"/>
    <lineage>
        <taxon>Bacteria</taxon>
        <taxon>Pseudomonadati</taxon>
        <taxon>Bacteroidota</taxon>
        <taxon>Cytophagia</taxon>
        <taxon>Cytophagales</taxon>
        <taxon>Cyclobacteriaceae</taxon>
        <taxon>Cyclobacterium</taxon>
    </lineage>
</organism>
<sequence length="95" mass="10283">MKETPDAVEQLLSRSFLAGLVGILSCLLPLVLFAMQWPGQAWGSYLTGLGLALQLLGLSLAVLALRKKKLGAIQKEKAKKMILVLGVSLLFFMLV</sequence>
<gene>
    <name evidence="2" type="ORF">SAMN05192553_11179</name>
</gene>
<dbReference type="Proteomes" id="UP000199403">
    <property type="component" value="Unassembled WGS sequence"/>
</dbReference>
<dbReference type="RefSeq" id="WP_092178590.1">
    <property type="nucleotide sequence ID" value="NZ_FNZH01000011.1"/>
</dbReference>
<keyword evidence="3" id="KW-1185">Reference proteome</keyword>
<keyword evidence="1" id="KW-0472">Membrane</keyword>
<evidence type="ECO:0000313" key="2">
    <source>
        <dbReference type="EMBL" id="SEJ75653.1"/>
    </source>
</evidence>
<feature type="transmembrane region" description="Helical" evidence="1">
    <location>
        <begin position="42"/>
        <end position="65"/>
    </location>
</feature>
<keyword evidence="1" id="KW-0812">Transmembrane</keyword>
<keyword evidence="1" id="KW-1133">Transmembrane helix</keyword>
<name>A0A1H7BDC3_9BACT</name>
<dbReference type="EMBL" id="FNZH01000011">
    <property type="protein sequence ID" value="SEJ75653.1"/>
    <property type="molecule type" value="Genomic_DNA"/>
</dbReference>
<dbReference type="OrthoDB" id="839738at2"/>
<dbReference type="STRING" id="1416801.SAMN05192553_11179"/>
<feature type="transmembrane region" description="Helical" evidence="1">
    <location>
        <begin position="12"/>
        <end position="36"/>
    </location>
</feature>
<evidence type="ECO:0000313" key="3">
    <source>
        <dbReference type="Proteomes" id="UP000199403"/>
    </source>
</evidence>
<proteinExistence type="predicted"/>
<protein>
    <submittedName>
        <fullName evidence="2">Uncharacterized protein</fullName>
    </submittedName>
</protein>
<dbReference type="PROSITE" id="PS51257">
    <property type="entry name" value="PROKAR_LIPOPROTEIN"/>
    <property type="match status" value="1"/>
</dbReference>
<dbReference type="AlphaFoldDB" id="A0A1H7BDC3"/>
<reference evidence="3" key="1">
    <citation type="submission" date="2016-10" db="EMBL/GenBank/DDBJ databases">
        <authorList>
            <person name="Varghese N."/>
            <person name="Submissions S."/>
        </authorList>
    </citation>
    <scope>NUCLEOTIDE SEQUENCE [LARGE SCALE GENOMIC DNA]</scope>
    <source>
        <strain evidence="3">IBRC-M 10761</strain>
    </source>
</reference>
<evidence type="ECO:0000256" key="1">
    <source>
        <dbReference type="SAM" id="Phobius"/>
    </source>
</evidence>
<accession>A0A1H7BDC3</accession>